<evidence type="ECO:0000313" key="3">
    <source>
        <dbReference type="EMBL" id="MBP2388465.1"/>
    </source>
</evidence>
<keyword evidence="2" id="KW-1133">Transmembrane helix</keyword>
<feature type="region of interest" description="Disordered" evidence="1">
    <location>
        <begin position="1"/>
        <end position="82"/>
    </location>
</feature>
<dbReference type="RefSeq" id="WP_210002099.1">
    <property type="nucleotide sequence ID" value="NZ_BAAAJY010000004.1"/>
</dbReference>
<organism evidence="3 4">
    <name type="scientific">Paeniglutamicibacter kerguelensis</name>
    <dbReference type="NCBI Taxonomy" id="254788"/>
    <lineage>
        <taxon>Bacteria</taxon>
        <taxon>Bacillati</taxon>
        <taxon>Actinomycetota</taxon>
        <taxon>Actinomycetes</taxon>
        <taxon>Micrococcales</taxon>
        <taxon>Micrococcaceae</taxon>
        <taxon>Paeniglutamicibacter</taxon>
    </lineage>
</organism>
<accession>A0ABS4XJ51</accession>
<sequence>MTPNPAPHPSNDLDPALESLLRASDPANDRVATAMVRSRSNTSGISAGHYAPPISQSVVPPPRPATDDASATGSSSGANRSSAGPRWGVFLAVAASAALVAGVAVFGPWANSTAPAPGPAAPPAVPAETTAPEVAPSYFNPLDGKKMAAFTKAGGERMVGRLRAALPADPGELRATGWVFELYVKSGSTPTADLTPDDKQDDKILVDSDWVPIDLGMRSTSLLGRNPETGDLAIVYSANLRDGILEAEPGPYGVLFSDQSHLAAGSLKGASSARTLDGEPLEATAVDLGVPYLVQFAAFGMKYGFSGTPQQAPSLLRAKSFHSRTGPDATSCVSVTTTLGDRILSFPTGSKASIDMTEIVDDPPVLNTPLRITPPVGPGQSYDTANFSLDTTKQRAATLKVWPTGTTGTCGDRTGEIVKFAGLKK</sequence>
<dbReference type="EMBL" id="JAGIOF010000004">
    <property type="protein sequence ID" value="MBP2388465.1"/>
    <property type="molecule type" value="Genomic_DNA"/>
</dbReference>
<keyword evidence="2" id="KW-0472">Membrane</keyword>
<evidence type="ECO:0000313" key="4">
    <source>
        <dbReference type="Proteomes" id="UP001296993"/>
    </source>
</evidence>
<gene>
    <name evidence="3" type="ORF">JOF47_004038</name>
</gene>
<protein>
    <submittedName>
        <fullName evidence="3">Uncharacterized protein</fullName>
    </submittedName>
</protein>
<dbReference type="Proteomes" id="UP001296993">
    <property type="component" value="Unassembled WGS sequence"/>
</dbReference>
<evidence type="ECO:0000256" key="1">
    <source>
        <dbReference type="SAM" id="MobiDB-lite"/>
    </source>
</evidence>
<feature type="compositionally biased region" description="Low complexity" evidence="1">
    <location>
        <begin position="67"/>
        <end position="82"/>
    </location>
</feature>
<feature type="transmembrane region" description="Helical" evidence="2">
    <location>
        <begin position="89"/>
        <end position="110"/>
    </location>
</feature>
<reference evidence="3 4" key="1">
    <citation type="submission" date="2021-03" db="EMBL/GenBank/DDBJ databases">
        <title>Sequencing the genomes of 1000 actinobacteria strains.</title>
        <authorList>
            <person name="Klenk H.-P."/>
        </authorList>
    </citation>
    <scope>NUCLEOTIDE SEQUENCE [LARGE SCALE GENOMIC DNA]</scope>
    <source>
        <strain evidence="3 4">DSM 15797</strain>
    </source>
</reference>
<comment type="caution">
    <text evidence="3">The sequence shown here is derived from an EMBL/GenBank/DDBJ whole genome shotgun (WGS) entry which is preliminary data.</text>
</comment>
<proteinExistence type="predicted"/>
<keyword evidence="2" id="KW-0812">Transmembrane</keyword>
<keyword evidence="4" id="KW-1185">Reference proteome</keyword>
<evidence type="ECO:0000256" key="2">
    <source>
        <dbReference type="SAM" id="Phobius"/>
    </source>
</evidence>
<name>A0ABS4XJ51_9MICC</name>